<dbReference type="Proteomes" id="UP000573729">
    <property type="component" value="Unassembled WGS sequence"/>
</dbReference>
<reference evidence="1 2" key="1">
    <citation type="submission" date="2020-08" db="EMBL/GenBank/DDBJ databases">
        <title>Sequencing the genomes of 1000 actinobacteria strains.</title>
        <authorList>
            <person name="Klenk H.-P."/>
        </authorList>
    </citation>
    <scope>NUCLEOTIDE SEQUENCE [LARGE SCALE GENOMIC DNA]</scope>
    <source>
        <strain evidence="1 2">DSM 24947</strain>
    </source>
</reference>
<protein>
    <recommendedName>
        <fullName evidence="3">Minor tail protein</fullName>
    </recommendedName>
</protein>
<name>A0A7W7BQR2_9MICO</name>
<comment type="caution">
    <text evidence="1">The sequence shown here is derived from an EMBL/GenBank/DDBJ whole genome shotgun (WGS) entry which is preliminary data.</text>
</comment>
<sequence>MSIKVESAGSGSFGDVGSWTVSETVTPAIASDAGGTIGDASLTVRRTGDTDLAGGNALTITHPTLGVTRAEVHTVTDASPAQATLMADSPLGRFLSGRMIVPGIESGTPAAALDVAMQASGTRRQIGPNAKDDYWSLAGHSVGFTATGDIIHPASTDLVLQNNQILVTATPGEKALYQEITGFCAISRFSTAGLPTTVLGDTIQLRERTYVKFTVAPTTAALTTTTFQVDFGPSFRQFGNSRVANGCMIRVSYNQNNSGGQLTTTIVMQDAAGVAQTATSTTERHASLLRTGPIVVSLGISQSSAGAVNLRARAQNADASVETTATSINVKPTRFRMYSKQFTITQPLSAGGIRDLVIRRGAADTWANFHGVAYVAPAGFVDETTSAHQGSPIAQHEGELWEYVKQVCVARGVELAATPAGITLREIGSRTLDITHRASASRTISQAVQARNIVVVNQNTKALVTPQDEAYRATTIYSIGVGETRTFDVRVPDGIRFLWSPRPWYYSKDVNGIVFNLAQYADGYAELEAGTVGRYFVTAQDGFPISPVAWTDFGGRVTVAMKDGKATLTITGPAQQIPGIPGPYRIGETDGSTAYAVLRLHGVGVTSDPVTVTLPSGAPHADTRVETTSPVNNVAIGNLGEVYDAAAWAATRVAGPNLTLNASIPINRLAGFGLTAGALITHRDNLYRVNTCQITGGVATISASRLARLSDSPGKTRTLAQYATAWAGATLRDHSIAPLALTAPTP</sequence>
<dbReference type="AlphaFoldDB" id="A0A7W7BQR2"/>
<proteinExistence type="predicted"/>
<evidence type="ECO:0000313" key="1">
    <source>
        <dbReference type="EMBL" id="MBB4667093.1"/>
    </source>
</evidence>
<evidence type="ECO:0008006" key="3">
    <source>
        <dbReference type="Google" id="ProtNLM"/>
    </source>
</evidence>
<accession>A0A7W7BQR2</accession>
<organism evidence="1 2">
    <name type="scientific">Microbacterium marinum</name>
    <dbReference type="NCBI Taxonomy" id="421115"/>
    <lineage>
        <taxon>Bacteria</taxon>
        <taxon>Bacillati</taxon>
        <taxon>Actinomycetota</taxon>
        <taxon>Actinomycetes</taxon>
        <taxon>Micrococcales</taxon>
        <taxon>Microbacteriaceae</taxon>
        <taxon>Microbacterium</taxon>
    </lineage>
</organism>
<evidence type="ECO:0000313" key="2">
    <source>
        <dbReference type="Proteomes" id="UP000573729"/>
    </source>
</evidence>
<dbReference type="EMBL" id="JACHMD010000001">
    <property type="protein sequence ID" value="MBB4667093.1"/>
    <property type="molecule type" value="Genomic_DNA"/>
</dbReference>
<keyword evidence="2" id="KW-1185">Reference proteome</keyword>
<dbReference type="RefSeq" id="WP_184217267.1">
    <property type="nucleotide sequence ID" value="NZ_JACHMD010000001.1"/>
</dbReference>
<gene>
    <name evidence="1" type="ORF">BKA24_001802</name>
</gene>